<keyword evidence="1" id="KW-1015">Disulfide bond</keyword>
<evidence type="ECO:0000259" key="6">
    <source>
        <dbReference type="Pfam" id="PF01764"/>
    </source>
</evidence>
<dbReference type="InterPro" id="IPR002921">
    <property type="entry name" value="Fungal_lipase-type"/>
</dbReference>
<comment type="catalytic activity">
    <reaction evidence="3">
        <text>a diacylglycerol + H2O = a monoacylglycerol + a fatty acid + H(+)</text>
        <dbReference type="Rhea" id="RHEA:32731"/>
        <dbReference type="ChEBI" id="CHEBI:15377"/>
        <dbReference type="ChEBI" id="CHEBI:15378"/>
        <dbReference type="ChEBI" id="CHEBI:17408"/>
        <dbReference type="ChEBI" id="CHEBI:18035"/>
        <dbReference type="ChEBI" id="CHEBI:28868"/>
    </reaction>
</comment>
<feature type="chain" id="PRO_5002159036" description="Fungal lipase-type domain-containing protein" evidence="5">
    <location>
        <begin position="21"/>
        <end position="295"/>
    </location>
</feature>
<reference evidence="7 8" key="1">
    <citation type="submission" date="2014-04" db="EMBL/GenBank/DDBJ databases">
        <authorList>
            <consortium name="DOE Joint Genome Institute"/>
            <person name="Kuo A."/>
            <person name="Gay G."/>
            <person name="Dore J."/>
            <person name="Kohler A."/>
            <person name="Nagy L.G."/>
            <person name="Floudas D."/>
            <person name="Copeland A."/>
            <person name="Barry K.W."/>
            <person name="Cichocki N."/>
            <person name="Veneault-Fourrey C."/>
            <person name="LaButti K."/>
            <person name="Lindquist E.A."/>
            <person name="Lipzen A."/>
            <person name="Lundell T."/>
            <person name="Morin E."/>
            <person name="Murat C."/>
            <person name="Sun H."/>
            <person name="Tunlid A."/>
            <person name="Henrissat B."/>
            <person name="Grigoriev I.V."/>
            <person name="Hibbett D.S."/>
            <person name="Martin F."/>
            <person name="Nordberg H.P."/>
            <person name="Cantor M.N."/>
            <person name="Hua S.X."/>
        </authorList>
    </citation>
    <scope>NUCLEOTIDE SEQUENCE [LARGE SCALE GENOMIC DNA]</scope>
    <source>
        <strain evidence="8">h7</strain>
    </source>
</reference>
<evidence type="ECO:0000256" key="1">
    <source>
        <dbReference type="ARBA" id="ARBA00023157"/>
    </source>
</evidence>
<dbReference type="SUPFAM" id="SSF53474">
    <property type="entry name" value="alpha/beta-Hydrolases"/>
    <property type="match status" value="1"/>
</dbReference>
<dbReference type="PANTHER" id="PTHR45856">
    <property type="entry name" value="ALPHA/BETA-HYDROLASES SUPERFAMILY PROTEIN"/>
    <property type="match status" value="1"/>
</dbReference>
<protein>
    <recommendedName>
        <fullName evidence="6">Fungal lipase-type domain-containing protein</fullName>
    </recommendedName>
</protein>
<evidence type="ECO:0000313" key="7">
    <source>
        <dbReference type="EMBL" id="KIM45428.1"/>
    </source>
</evidence>
<dbReference type="HOGENOM" id="CLU_032957_1_1_1"/>
<feature type="signal peptide" evidence="5">
    <location>
        <begin position="1"/>
        <end position="20"/>
    </location>
</feature>
<dbReference type="OrthoDB" id="438440at2759"/>
<evidence type="ECO:0000313" key="8">
    <source>
        <dbReference type="Proteomes" id="UP000053424"/>
    </source>
</evidence>
<proteinExistence type="inferred from homology"/>
<comment type="similarity">
    <text evidence="2">Belongs to the AB hydrolase superfamily. Lipase family. Class 3 subfamily.</text>
</comment>
<name>A0A0C2Y6D3_HEBCY</name>
<evidence type="ECO:0000256" key="2">
    <source>
        <dbReference type="ARBA" id="ARBA00043996"/>
    </source>
</evidence>
<evidence type="ECO:0000256" key="4">
    <source>
        <dbReference type="ARBA" id="ARBA00048461"/>
    </source>
</evidence>
<dbReference type="CDD" id="cd00519">
    <property type="entry name" value="Lipase_3"/>
    <property type="match status" value="1"/>
</dbReference>
<evidence type="ECO:0000256" key="3">
    <source>
        <dbReference type="ARBA" id="ARBA00047591"/>
    </source>
</evidence>
<dbReference type="AlphaFoldDB" id="A0A0C2Y6D3"/>
<dbReference type="Proteomes" id="UP000053424">
    <property type="component" value="Unassembled WGS sequence"/>
</dbReference>
<dbReference type="InterPro" id="IPR051218">
    <property type="entry name" value="Sec_MonoDiacylglyc_Lipase"/>
</dbReference>
<dbReference type="Gene3D" id="3.40.50.1820">
    <property type="entry name" value="alpha/beta hydrolase"/>
    <property type="match status" value="1"/>
</dbReference>
<keyword evidence="8" id="KW-1185">Reference proteome</keyword>
<dbReference type="Pfam" id="PF01764">
    <property type="entry name" value="Lipase_3"/>
    <property type="match status" value="1"/>
</dbReference>
<comment type="catalytic activity">
    <reaction evidence="4">
        <text>a monoacylglycerol + H2O = glycerol + a fatty acid + H(+)</text>
        <dbReference type="Rhea" id="RHEA:15245"/>
        <dbReference type="ChEBI" id="CHEBI:15377"/>
        <dbReference type="ChEBI" id="CHEBI:15378"/>
        <dbReference type="ChEBI" id="CHEBI:17408"/>
        <dbReference type="ChEBI" id="CHEBI:17754"/>
        <dbReference type="ChEBI" id="CHEBI:28868"/>
    </reaction>
</comment>
<feature type="domain" description="Fungal lipase-type" evidence="6">
    <location>
        <begin position="85"/>
        <end position="231"/>
    </location>
</feature>
<evidence type="ECO:0000256" key="5">
    <source>
        <dbReference type="SAM" id="SignalP"/>
    </source>
</evidence>
<dbReference type="STRING" id="686832.A0A0C2Y6D3"/>
<dbReference type="GO" id="GO:0006629">
    <property type="term" value="P:lipid metabolic process"/>
    <property type="evidence" value="ECO:0007669"/>
    <property type="project" value="InterPro"/>
</dbReference>
<keyword evidence="5" id="KW-0732">Signal</keyword>
<dbReference type="PANTHER" id="PTHR45856:SF24">
    <property type="entry name" value="FUNGAL LIPASE-LIKE DOMAIN-CONTAINING PROTEIN"/>
    <property type="match status" value="1"/>
</dbReference>
<accession>A0A0C2Y6D3</accession>
<gene>
    <name evidence="7" type="ORF">M413DRAFT_66051</name>
</gene>
<dbReference type="InterPro" id="IPR029058">
    <property type="entry name" value="AB_hydrolase_fold"/>
</dbReference>
<organism evidence="7 8">
    <name type="scientific">Hebeloma cylindrosporum</name>
    <dbReference type="NCBI Taxonomy" id="76867"/>
    <lineage>
        <taxon>Eukaryota</taxon>
        <taxon>Fungi</taxon>
        <taxon>Dikarya</taxon>
        <taxon>Basidiomycota</taxon>
        <taxon>Agaricomycotina</taxon>
        <taxon>Agaricomycetes</taxon>
        <taxon>Agaricomycetidae</taxon>
        <taxon>Agaricales</taxon>
        <taxon>Agaricineae</taxon>
        <taxon>Hymenogastraceae</taxon>
        <taxon>Hebeloma</taxon>
    </lineage>
</organism>
<sequence>MRFLSTAVACLLAFALPGFATPLLESRADGIDQATYDDLVLYTKYSSAAYQWICPWPLGNTLVKQFDTSGTQGFVARDDKRKEIVLAFRGSLEVKDAIVDILIIMTPLKATGVSNVGDAYVHTGFQYAYNVVGKTVLDLVKAQVAAYPSYNIVVTGHSLGGSVASFASLALKEAFPNKPIKLYTYGDSYIFPKGQPRTGNAAFASLVENRIGVNNIFRAVHTFDGVPTILFKSLGYRHFGTEYWNFKEPPSAANTKKCVGGDDPTCSDSNPSLFITVAHPIYFGQVFALNPLLCL</sequence>
<dbReference type="EMBL" id="KN831772">
    <property type="protein sequence ID" value="KIM45428.1"/>
    <property type="molecule type" value="Genomic_DNA"/>
</dbReference>
<reference evidence="8" key="2">
    <citation type="submission" date="2015-01" db="EMBL/GenBank/DDBJ databases">
        <title>Evolutionary Origins and Diversification of the Mycorrhizal Mutualists.</title>
        <authorList>
            <consortium name="DOE Joint Genome Institute"/>
            <consortium name="Mycorrhizal Genomics Consortium"/>
            <person name="Kohler A."/>
            <person name="Kuo A."/>
            <person name="Nagy L.G."/>
            <person name="Floudas D."/>
            <person name="Copeland A."/>
            <person name="Barry K.W."/>
            <person name="Cichocki N."/>
            <person name="Veneault-Fourrey C."/>
            <person name="LaButti K."/>
            <person name="Lindquist E.A."/>
            <person name="Lipzen A."/>
            <person name="Lundell T."/>
            <person name="Morin E."/>
            <person name="Murat C."/>
            <person name="Riley R."/>
            <person name="Ohm R."/>
            <person name="Sun H."/>
            <person name="Tunlid A."/>
            <person name="Henrissat B."/>
            <person name="Grigoriev I.V."/>
            <person name="Hibbett D.S."/>
            <person name="Martin F."/>
        </authorList>
    </citation>
    <scope>NUCLEOTIDE SEQUENCE [LARGE SCALE GENOMIC DNA]</scope>
    <source>
        <strain evidence="8">h7</strain>
    </source>
</reference>